<protein>
    <recommendedName>
        <fullName evidence="3">Bacterial RNA polymerase inhibitor</fullName>
    </recommendedName>
</protein>
<dbReference type="GeneID" id="26648242"/>
<dbReference type="InterPro" id="IPR038715">
    <property type="entry name" value="RNA_pol_inhibitor_sf"/>
</dbReference>
<dbReference type="RefSeq" id="YP_009205664.1">
    <property type="nucleotide sequence ID" value="NC_028880.1"/>
</dbReference>
<dbReference type="Gene3D" id="3.10.20.510">
    <property type="entry name" value="RNA polymerase inhibitor"/>
    <property type="match status" value="1"/>
</dbReference>
<organism evidence="1 2">
    <name type="scientific">Citrobacter phage phiCFP-1</name>
    <dbReference type="NCBI Taxonomy" id="1610508"/>
    <lineage>
        <taxon>Viruses</taxon>
        <taxon>Duplodnaviria</taxon>
        <taxon>Heunggongvirae</taxon>
        <taxon>Uroviricota</taxon>
        <taxon>Caudoviricetes</taxon>
        <taxon>Autographivirales</taxon>
        <taxon>Autotranscriptaviridae</taxon>
        <taxon>Studiervirinae</taxon>
        <taxon>Teetrevirus</taxon>
        <taxon>Teetrevirus CFP1</taxon>
    </lineage>
</organism>
<dbReference type="OrthoDB" id="23107at10239"/>
<evidence type="ECO:0000313" key="1">
    <source>
        <dbReference type="EMBL" id="AKA62131.1"/>
    </source>
</evidence>
<evidence type="ECO:0008006" key="3">
    <source>
        <dbReference type="Google" id="ProtNLM"/>
    </source>
</evidence>
<proteinExistence type="predicted"/>
<gene>
    <name evidence="1" type="ORF">RU52_00013</name>
</gene>
<name>A0A0E3M330_9CAUD</name>
<dbReference type="EMBL" id="KP313531">
    <property type="protein sequence ID" value="AKA62131.1"/>
    <property type="molecule type" value="Genomic_DNA"/>
</dbReference>
<reference evidence="1 2" key="1">
    <citation type="submission" date="2014-12" db="EMBL/GenBank/DDBJ databases">
        <title>Complete Genome of Citrobacter freundii phage phiCFP-1.</title>
        <authorList>
            <person name="Zhao X."/>
        </authorList>
    </citation>
    <scope>NUCLEOTIDE SEQUENCE [LARGE SCALE GENOMIC DNA]</scope>
</reference>
<keyword evidence="2" id="KW-1185">Reference proteome</keyword>
<dbReference type="Pfam" id="PF16857">
    <property type="entry name" value="RNA_pol_inhib"/>
    <property type="match status" value="1"/>
</dbReference>
<accession>A0A0E3M330</accession>
<dbReference type="InterPro" id="IPR016412">
    <property type="entry name" value="RNA_pol_inhibitor"/>
</dbReference>
<evidence type="ECO:0000313" key="2">
    <source>
        <dbReference type="Proteomes" id="UP000033026"/>
    </source>
</evidence>
<dbReference type="Proteomes" id="UP000033026">
    <property type="component" value="Genome"/>
</dbReference>
<dbReference type="KEGG" id="vg:26648242"/>
<sequence length="95" mass="10531">MNAAIGVPLSGTKLSRLVTRLLPTPTNNCTRCGSGALRRLKVEQRDQKYLLTIEGNTESFEVPVFARSLEEATLQAEHYEDAGFVVTRIRPEVKA</sequence>